<dbReference type="AlphaFoldDB" id="A0A6J2QC43"/>
<dbReference type="GO" id="GO:0006289">
    <property type="term" value="P:nucleotide-excision repair"/>
    <property type="evidence" value="ECO:0007669"/>
    <property type="project" value="TreeGrafter"/>
</dbReference>
<feature type="region of interest" description="Disordered" evidence="1">
    <location>
        <begin position="613"/>
        <end position="633"/>
    </location>
</feature>
<dbReference type="PANTHER" id="PTHR16798">
    <property type="entry name" value="FANCONI ANEMIA GROUP C PROTEIN FANCC"/>
    <property type="match status" value="1"/>
</dbReference>
<accession>A0A6J2QC43</accession>
<dbReference type="Pfam" id="PF02106">
    <property type="entry name" value="Fanconi_C"/>
    <property type="match status" value="1"/>
</dbReference>
<dbReference type="InterPro" id="IPR000686">
    <property type="entry name" value="FANCC"/>
</dbReference>
<dbReference type="PRINTS" id="PR00494">
    <property type="entry name" value="FANCONICGENE"/>
</dbReference>
<evidence type="ECO:0000256" key="1">
    <source>
        <dbReference type="SAM" id="MobiDB-lite"/>
    </source>
</evidence>
<proteinExistence type="predicted"/>
<dbReference type="PANTHER" id="PTHR16798:SF0">
    <property type="entry name" value="FANCONI ANEMIA GROUP C PROTEIN"/>
    <property type="match status" value="1"/>
</dbReference>
<keyword evidence="2" id="KW-1185">Reference proteome</keyword>
<dbReference type="Proteomes" id="UP000504630">
    <property type="component" value="Chromosome 9"/>
</dbReference>
<protein>
    <submittedName>
        <fullName evidence="3">Fanconi anemia group C protein isoform X1</fullName>
    </submittedName>
</protein>
<organism evidence="2 3">
    <name type="scientific">Cottoperca gobio</name>
    <name type="common">Frogmouth</name>
    <name type="synonym">Aphritis gobio</name>
    <dbReference type="NCBI Taxonomy" id="56716"/>
    <lineage>
        <taxon>Eukaryota</taxon>
        <taxon>Metazoa</taxon>
        <taxon>Chordata</taxon>
        <taxon>Craniata</taxon>
        <taxon>Vertebrata</taxon>
        <taxon>Euteleostomi</taxon>
        <taxon>Actinopterygii</taxon>
        <taxon>Neopterygii</taxon>
        <taxon>Teleostei</taxon>
        <taxon>Neoteleostei</taxon>
        <taxon>Acanthomorphata</taxon>
        <taxon>Eupercaria</taxon>
        <taxon>Perciformes</taxon>
        <taxon>Notothenioidei</taxon>
        <taxon>Bovichtidae</taxon>
        <taxon>Cottoperca</taxon>
    </lineage>
</organism>
<dbReference type="CTD" id="2176"/>
<dbReference type="GO" id="GO:0043240">
    <property type="term" value="C:Fanconi anaemia nuclear complex"/>
    <property type="evidence" value="ECO:0007669"/>
    <property type="project" value="InterPro"/>
</dbReference>
<sequence>MTVRLVCIRMSQLQPQNQLQQTSEPPLNVQELQFWLDKAAAWGQADSPDTRKDTCLHLSRLKDYLQLLLTHMNNMSSTTERMKTLPLLGQFLGRLCWNPYVTADATGRRLLLQCLWGLYSEHPGNALERKANQWIRKVLCQLATEEDDDAAALALMKRMGVSPKEYHLKVLKMMVALLQENIGKSCRSLVDLNQRCSCDNIRATSEACVPLVTCPEAALLIGALLQQPMTCVRAALSQDFLDALSSAYSSQCISLEEQAVVSLWYHNLSSLEDAVLSLLECVLTNTGSTPQELKQQLAQSLLPKACAQHCSIFLVANDIFRSFLKQTEGNESVKYLIQTFSSCFLRELARLQHKTSGSWKALFPQSPQSLLVPLLTRPSEMPREAWKHHLNWLSGSLQTLTEEEEEGDGDGSRSTRLEGHHKVFEAWFLLIQCAHWVQVAVWLLVTSDPEDCGPLLWLLTFYHHPTNRGHHRASQLVHAKEAWDHLHSLYSVSSCPLPVDRLQSLVTLLSPQPERPSLSPLFILNLLVNFAVFFQQSLSGSAEILQTVVNRSGLVNEAACVLRSLELRLNEDSCLSSDTNRVHLRINALQNTLTHMHAASDPAGNQAHAHINAQNQTAVSSSSTPPGSLQNDK</sequence>
<dbReference type="RefSeq" id="XP_029295216.1">
    <property type="nucleotide sequence ID" value="XM_029439356.1"/>
</dbReference>
<evidence type="ECO:0000313" key="2">
    <source>
        <dbReference type="Proteomes" id="UP000504630"/>
    </source>
</evidence>
<dbReference type="GO" id="GO:0034599">
    <property type="term" value="P:cellular response to oxidative stress"/>
    <property type="evidence" value="ECO:0007669"/>
    <property type="project" value="TreeGrafter"/>
</dbReference>
<dbReference type="GO" id="GO:0036297">
    <property type="term" value="P:interstrand cross-link repair"/>
    <property type="evidence" value="ECO:0007669"/>
    <property type="project" value="InterPro"/>
</dbReference>
<dbReference type="GeneID" id="115013239"/>
<dbReference type="OrthoDB" id="10046159at2759"/>
<gene>
    <name evidence="3" type="primary">fancc</name>
</gene>
<name>A0A6J2QC43_COTGO</name>
<dbReference type="InParanoid" id="A0A6J2QC43"/>
<reference evidence="3" key="1">
    <citation type="submission" date="2025-08" db="UniProtKB">
        <authorList>
            <consortium name="RefSeq"/>
        </authorList>
    </citation>
    <scope>IDENTIFICATION</scope>
</reference>
<evidence type="ECO:0000313" key="3">
    <source>
        <dbReference type="RefSeq" id="XP_029295216.1"/>
    </source>
</evidence>
<dbReference type="KEGG" id="cgob:115013239"/>